<keyword evidence="10" id="KW-1133">Transmembrane helix</keyword>
<dbReference type="PANTHER" id="PTHR19370:SF178">
    <property type="entry name" value="CYTOCHROME-B5 REDUCTASE"/>
    <property type="match status" value="1"/>
</dbReference>
<keyword evidence="4 16" id="KW-0349">Heme</keyword>
<evidence type="ECO:0000259" key="17">
    <source>
        <dbReference type="PROSITE" id="PS50255"/>
    </source>
</evidence>
<dbReference type="GO" id="GO:0005741">
    <property type="term" value="C:mitochondrial outer membrane"/>
    <property type="evidence" value="ECO:0007669"/>
    <property type="project" value="UniProtKB-SubCell"/>
</dbReference>
<gene>
    <name evidence="19" type="ORF">B0J15DRAFT_565833</name>
</gene>
<comment type="similarity">
    <text evidence="3">Belongs to the flavoprotein pyridine nucleotide cytochrome reductase family.</text>
</comment>
<comment type="subcellular location">
    <subcellularLocation>
        <location evidence="2">Mitochondrion outer membrane</location>
        <topology evidence="2">Single-pass membrane protein</topology>
    </subcellularLocation>
</comment>
<dbReference type="GO" id="GO:0020037">
    <property type="term" value="F:heme binding"/>
    <property type="evidence" value="ECO:0007669"/>
    <property type="project" value="UniProtKB-UniRule"/>
</dbReference>
<keyword evidence="8" id="KW-0496">Mitochondrion</keyword>
<dbReference type="Gene3D" id="3.40.50.80">
    <property type="entry name" value="Nucleotide-binding domain of ferredoxin-NADP reductase (FNR) module"/>
    <property type="match status" value="1"/>
</dbReference>
<evidence type="ECO:0000256" key="10">
    <source>
        <dbReference type="ARBA" id="ARBA00022989"/>
    </source>
</evidence>
<feature type="non-terminal residue" evidence="19">
    <location>
        <position position="1"/>
    </location>
</feature>
<dbReference type="SUPFAM" id="SSF52343">
    <property type="entry name" value="Ferredoxin reductase-like, C-terminal NADP-linked domain"/>
    <property type="match status" value="1"/>
</dbReference>
<dbReference type="GO" id="GO:0046872">
    <property type="term" value="F:metal ion binding"/>
    <property type="evidence" value="ECO:0007669"/>
    <property type="project" value="UniProtKB-UniRule"/>
</dbReference>
<keyword evidence="20" id="KW-1185">Reference proteome</keyword>
<dbReference type="PRINTS" id="PR00371">
    <property type="entry name" value="FPNCR"/>
</dbReference>
<evidence type="ECO:0000256" key="5">
    <source>
        <dbReference type="ARBA" id="ARBA00022630"/>
    </source>
</evidence>
<protein>
    <recommendedName>
        <fullName evidence="21">Cytochrome b5 reductase</fullName>
    </recommendedName>
</protein>
<dbReference type="PROSITE" id="PS00191">
    <property type="entry name" value="CYTOCHROME_B5_1"/>
    <property type="match status" value="1"/>
</dbReference>
<dbReference type="InterPro" id="IPR001834">
    <property type="entry name" value="CBR-like"/>
</dbReference>
<dbReference type="GO" id="GO:0016491">
    <property type="term" value="F:oxidoreductase activity"/>
    <property type="evidence" value="ECO:0007669"/>
    <property type="project" value="UniProtKB-KW"/>
</dbReference>
<keyword evidence="5 15" id="KW-0285">Flavoprotein</keyword>
<feature type="non-terminal residue" evidence="19">
    <location>
        <position position="469"/>
    </location>
</feature>
<keyword evidence="6" id="KW-0812">Transmembrane</keyword>
<organism evidence="19 20">
    <name type="scientific">Fusarium solani</name>
    <name type="common">Filamentous fungus</name>
    <dbReference type="NCBI Taxonomy" id="169388"/>
    <lineage>
        <taxon>Eukaryota</taxon>
        <taxon>Fungi</taxon>
        <taxon>Dikarya</taxon>
        <taxon>Ascomycota</taxon>
        <taxon>Pezizomycotina</taxon>
        <taxon>Sordariomycetes</taxon>
        <taxon>Hypocreomycetidae</taxon>
        <taxon>Hypocreales</taxon>
        <taxon>Nectriaceae</taxon>
        <taxon>Fusarium</taxon>
        <taxon>Fusarium solani species complex</taxon>
    </lineage>
</organism>
<feature type="binding site" evidence="15">
    <location>
        <position position="294"/>
    </location>
    <ligand>
        <name>FAD</name>
        <dbReference type="ChEBI" id="CHEBI:57692"/>
    </ligand>
</feature>
<comment type="cofactor">
    <cofactor evidence="1 15">
        <name>FAD</name>
        <dbReference type="ChEBI" id="CHEBI:57692"/>
    </cofactor>
</comment>
<feature type="binding site" evidence="15">
    <location>
        <position position="296"/>
    </location>
    <ligand>
        <name>FAD</name>
        <dbReference type="ChEBI" id="CHEBI:57692"/>
    </ligand>
</feature>
<keyword evidence="13" id="KW-0520">NAD</keyword>
<dbReference type="PROSITE" id="PS51384">
    <property type="entry name" value="FAD_FR"/>
    <property type="match status" value="1"/>
</dbReference>
<reference evidence="19" key="1">
    <citation type="journal article" date="2021" name="Nat. Commun.">
        <title>Genetic determinants of endophytism in the Arabidopsis root mycobiome.</title>
        <authorList>
            <person name="Mesny F."/>
            <person name="Miyauchi S."/>
            <person name="Thiergart T."/>
            <person name="Pickel B."/>
            <person name="Atanasova L."/>
            <person name="Karlsson M."/>
            <person name="Huettel B."/>
            <person name="Barry K.W."/>
            <person name="Haridas S."/>
            <person name="Chen C."/>
            <person name="Bauer D."/>
            <person name="Andreopoulos W."/>
            <person name="Pangilinan J."/>
            <person name="LaButti K."/>
            <person name="Riley R."/>
            <person name="Lipzen A."/>
            <person name="Clum A."/>
            <person name="Drula E."/>
            <person name="Henrissat B."/>
            <person name="Kohler A."/>
            <person name="Grigoriev I.V."/>
            <person name="Martin F.M."/>
            <person name="Hacquard S."/>
        </authorList>
    </citation>
    <scope>NUCLEOTIDE SEQUENCE</scope>
    <source>
        <strain evidence="19">FSSC 5 MPI-SDFR-AT-0091</strain>
    </source>
</reference>
<evidence type="ECO:0000313" key="20">
    <source>
        <dbReference type="Proteomes" id="UP000736672"/>
    </source>
</evidence>
<accession>A0A9P9JZT2</accession>
<dbReference type="Proteomes" id="UP000736672">
    <property type="component" value="Unassembled WGS sequence"/>
</dbReference>
<evidence type="ECO:0000256" key="14">
    <source>
        <dbReference type="ARBA" id="ARBA00023136"/>
    </source>
</evidence>
<dbReference type="InterPro" id="IPR001199">
    <property type="entry name" value="Cyt_B5-like_heme/steroid-bd"/>
</dbReference>
<keyword evidence="7 16" id="KW-0479">Metal-binding</keyword>
<dbReference type="InterPro" id="IPR001709">
    <property type="entry name" value="Flavoprot_Pyr_Nucl_cyt_Rdtase"/>
</dbReference>
<evidence type="ECO:0000259" key="18">
    <source>
        <dbReference type="PROSITE" id="PS51384"/>
    </source>
</evidence>
<dbReference type="InterPro" id="IPR017938">
    <property type="entry name" value="Riboflavin_synthase-like_b-brl"/>
</dbReference>
<dbReference type="InterPro" id="IPR018506">
    <property type="entry name" value="Cyt_B5_heme-BS"/>
</dbReference>
<keyword evidence="9 15" id="KW-0274">FAD</keyword>
<evidence type="ECO:0000256" key="15">
    <source>
        <dbReference type="PIRSR" id="PIRSR601834-1"/>
    </source>
</evidence>
<evidence type="ECO:0000256" key="7">
    <source>
        <dbReference type="ARBA" id="ARBA00022723"/>
    </source>
</evidence>
<dbReference type="SUPFAM" id="SSF63380">
    <property type="entry name" value="Riboflavin synthase domain-like"/>
    <property type="match status" value="1"/>
</dbReference>
<feature type="binding site" evidence="15">
    <location>
        <position position="279"/>
    </location>
    <ligand>
        <name>FAD</name>
        <dbReference type="ChEBI" id="CHEBI:57692"/>
    </ligand>
</feature>
<dbReference type="PROSITE" id="PS50255">
    <property type="entry name" value="CYTOCHROME_B5_2"/>
    <property type="match status" value="1"/>
</dbReference>
<dbReference type="AlphaFoldDB" id="A0A9P9JZT2"/>
<evidence type="ECO:0000256" key="13">
    <source>
        <dbReference type="ARBA" id="ARBA00023027"/>
    </source>
</evidence>
<evidence type="ECO:0000256" key="16">
    <source>
        <dbReference type="RuleBase" id="RU362121"/>
    </source>
</evidence>
<dbReference type="SMART" id="SM01117">
    <property type="entry name" value="Cyt-b5"/>
    <property type="match status" value="1"/>
</dbReference>
<comment type="caution">
    <text evidence="19">The sequence shown here is derived from an EMBL/GenBank/DDBJ whole genome shotgun (WGS) entry which is preliminary data.</text>
</comment>
<evidence type="ECO:0008006" key="21">
    <source>
        <dbReference type="Google" id="ProtNLM"/>
    </source>
</evidence>
<dbReference type="PANTHER" id="PTHR19370">
    <property type="entry name" value="NADH-CYTOCHROME B5 REDUCTASE"/>
    <property type="match status" value="1"/>
</dbReference>
<dbReference type="Pfam" id="PF00173">
    <property type="entry name" value="Cyt-b5"/>
    <property type="match status" value="1"/>
</dbReference>
<proteinExistence type="inferred from homology"/>
<dbReference type="InterPro" id="IPR008333">
    <property type="entry name" value="Cbr1-like_FAD-bd_dom"/>
</dbReference>
<feature type="binding site" evidence="15">
    <location>
        <position position="277"/>
    </location>
    <ligand>
        <name>FAD</name>
        <dbReference type="ChEBI" id="CHEBI:57692"/>
    </ligand>
</feature>
<evidence type="ECO:0000256" key="2">
    <source>
        <dbReference type="ARBA" id="ARBA00004572"/>
    </source>
</evidence>
<keyword evidence="14" id="KW-0472">Membrane</keyword>
<dbReference type="PRINTS" id="PR00363">
    <property type="entry name" value="CYTOCHROMEB5"/>
</dbReference>
<evidence type="ECO:0000313" key="19">
    <source>
        <dbReference type="EMBL" id="KAH7242908.1"/>
    </source>
</evidence>
<dbReference type="InterPro" id="IPR039261">
    <property type="entry name" value="FNR_nucleotide-bd"/>
</dbReference>
<name>A0A9P9JZT2_FUSSL</name>
<keyword evidence="11" id="KW-0560">Oxidoreductase</keyword>
<evidence type="ECO:0000256" key="6">
    <source>
        <dbReference type="ARBA" id="ARBA00022692"/>
    </source>
</evidence>
<evidence type="ECO:0000256" key="3">
    <source>
        <dbReference type="ARBA" id="ARBA00006105"/>
    </source>
</evidence>
<evidence type="ECO:0000256" key="11">
    <source>
        <dbReference type="ARBA" id="ARBA00023002"/>
    </source>
</evidence>
<dbReference type="GO" id="GO:0005783">
    <property type="term" value="C:endoplasmic reticulum"/>
    <property type="evidence" value="ECO:0007669"/>
    <property type="project" value="TreeGrafter"/>
</dbReference>
<dbReference type="EMBL" id="JAGTJS010000019">
    <property type="protein sequence ID" value="KAH7242908.1"/>
    <property type="molecule type" value="Genomic_DNA"/>
</dbReference>
<dbReference type="CDD" id="cd06183">
    <property type="entry name" value="cyt_b5_reduct_like"/>
    <property type="match status" value="1"/>
</dbReference>
<dbReference type="SUPFAM" id="SSF55856">
    <property type="entry name" value="Cytochrome b5-like heme/steroid binding domain"/>
    <property type="match status" value="1"/>
</dbReference>
<feature type="binding site" evidence="15">
    <location>
        <position position="346"/>
    </location>
    <ligand>
        <name>FAD</name>
        <dbReference type="ChEBI" id="CHEBI:57692"/>
    </ligand>
</feature>
<comment type="similarity">
    <text evidence="16">Belongs to the cytochrome b5 family.</text>
</comment>
<keyword evidence="8" id="KW-1000">Mitochondrion outer membrane</keyword>
<keyword evidence="12 16" id="KW-0408">Iron</keyword>
<sequence length="469" mass="50185">VMSDLPTFTAAEVAAHKTRNDLWIVVHGKGNTLVYNVTEYVRDHPGGVDALIDVAGTDATAAYQDVGHSEDADEILEGYCIGQSAEGDRFKPQKSIKLVQQAPPPPARKSSSSATPYSLGLLKVALGSVVLGVSVYGASVYGSVGRQALGKLSIPTPATMTPNPFLAGFAAAGTLSAIVGGVVGTKLSQFTHVESGFTRFPAHRKQARAVERGNPHMAEGFLNPKTYKGLKVARIDKLSPNVFRFVFDLPDKRGVVGLPIGQHVAVKATVNGTSVSRSYTPTSNNLDVGVLELVIKVYPDGSLTGGYFANLRPGDEVLFRGPKGPMQYQRGLCSKIGMIAGGTGITPMFQLIRAICEDDKDTTEVSLIFANRSEEDILLRPQLESFARRYPSNFKLWLMLDQAPKKWAYGTGYVTADVMKMRLPPCAPDTKIMLCGPPGMVAASKKALASLGFQAPGAVAKMTDQIFCF</sequence>
<dbReference type="InterPro" id="IPR017927">
    <property type="entry name" value="FAD-bd_FR_type"/>
</dbReference>
<evidence type="ECO:0000256" key="12">
    <source>
        <dbReference type="ARBA" id="ARBA00023004"/>
    </source>
</evidence>
<evidence type="ECO:0000256" key="1">
    <source>
        <dbReference type="ARBA" id="ARBA00001974"/>
    </source>
</evidence>
<evidence type="ECO:0000256" key="9">
    <source>
        <dbReference type="ARBA" id="ARBA00022827"/>
    </source>
</evidence>
<dbReference type="InterPro" id="IPR001433">
    <property type="entry name" value="OxRdtase_FAD/NAD-bd"/>
</dbReference>
<evidence type="ECO:0000256" key="4">
    <source>
        <dbReference type="ARBA" id="ARBA00022617"/>
    </source>
</evidence>
<dbReference type="InterPro" id="IPR036400">
    <property type="entry name" value="Cyt_B5-like_heme/steroid_sf"/>
</dbReference>
<dbReference type="Gene3D" id="3.10.120.10">
    <property type="entry name" value="Cytochrome b5-like heme/steroid binding domain"/>
    <property type="match status" value="1"/>
</dbReference>
<evidence type="ECO:0000256" key="8">
    <source>
        <dbReference type="ARBA" id="ARBA00022787"/>
    </source>
</evidence>
<feature type="domain" description="FAD-binding FR-type" evidence="18">
    <location>
        <begin position="225"/>
        <end position="329"/>
    </location>
</feature>
<dbReference type="Gene3D" id="2.40.30.10">
    <property type="entry name" value="Translation factors"/>
    <property type="match status" value="1"/>
</dbReference>
<dbReference type="PRINTS" id="PR00406">
    <property type="entry name" value="CYTB5RDTASE"/>
</dbReference>
<dbReference type="FunFam" id="3.40.50.80:FF:000019">
    <property type="entry name" value="NADH-cytochrome b5 reductase"/>
    <property type="match status" value="1"/>
</dbReference>
<dbReference type="Pfam" id="PF00175">
    <property type="entry name" value="NAD_binding_1"/>
    <property type="match status" value="1"/>
</dbReference>
<dbReference type="Pfam" id="PF00970">
    <property type="entry name" value="FAD_binding_6"/>
    <property type="match status" value="1"/>
</dbReference>
<feature type="domain" description="Cytochrome b5 heme-binding" evidence="17">
    <location>
        <begin position="5"/>
        <end position="85"/>
    </location>
</feature>
<dbReference type="OrthoDB" id="432685at2759"/>